<evidence type="ECO:0000256" key="1">
    <source>
        <dbReference type="ARBA" id="ARBA00004429"/>
    </source>
</evidence>
<proteinExistence type="inferred from homology"/>
<dbReference type="Gene3D" id="1.10.3720.10">
    <property type="entry name" value="MetI-like"/>
    <property type="match status" value="1"/>
</dbReference>
<feature type="transmembrane region" description="Helical" evidence="8">
    <location>
        <begin position="103"/>
        <end position="125"/>
    </location>
</feature>
<evidence type="ECO:0000313" key="10">
    <source>
        <dbReference type="EMBL" id="TCP57474.1"/>
    </source>
</evidence>
<dbReference type="AlphaFoldDB" id="A0A4R2R609"/>
<evidence type="ECO:0000256" key="7">
    <source>
        <dbReference type="ARBA" id="ARBA00023136"/>
    </source>
</evidence>
<evidence type="ECO:0000256" key="4">
    <source>
        <dbReference type="ARBA" id="ARBA00022519"/>
    </source>
</evidence>
<evidence type="ECO:0000256" key="5">
    <source>
        <dbReference type="ARBA" id="ARBA00022692"/>
    </source>
</evidence>
<dbReference type="InterPro" id="IPR000515">
    <property type="entry name" value="MetI-like"/>
</dbReference>
<dbReference type="PANTHER" id="PTHR43357:SF4">
    <property type="entry name" value="INNER MEMBRANE ABC TRANSPORTER PERMEASE PROTEIN YDCV"/>
    <property type="match status" value="1"/>
</dbReference>
<evidence type="ECO:0000256" key="8">
    <source>
        <dbReference type="RuleBase" id="RU363032"/>
    </source>
</evidence>
<dbReference type="RefSeq" id="WP_132875948.1">
    <property type="nucleotide sequence ID" value="NZ_SLXQ01000001.1"/>
</dbReference>
<dbReference type="SUPFAM" id="SSF161098">
    <property type="entry name" value="MetI-like"/>
    <property type="match status" value="1"/>
</dbReference>
<keyword evidence="3" id="KW-1003">Cell membrane</keyword>
<dbReference type="Proteomes" id="UP000294911">
    <property type="component" value="Unassembled WGS sequence"/>
</dbReference>
<comment type="subcellular location">
    <subcellularLocation>
        <location evidence="1">Cell inner membrane</location>
        <topology evidence="1">Multi-pass membrane protein</topology>
    </subcellularLocation>
    <subcellularLocation>
        <location evidence="8">Cell membrane</location>
        <topology evidence="8">Multi-pass membrane protein</topology>
    </subcellularLocation>
</comment>
<feature type="transmembrane region" description="Helical" evidence="8">
    <location>
        <begin position="178"/>
        <end position="203"/>
    </location>
</feature>
<dbReference type="OrthoDB" id="9810794at2"/>
<feature type="transmembrane region" description="Helical" evidence="8">
    <location>
        <begin position="12"/>
        <end position="34"/>
    </location>
</feature>
<feature type="domain" description="ABC transmembrane type-1" evidence="9">
    <location>
        <begin position="65"/>
        <end position="253"/>
    </location>
</feature>
<dbReference type="CDD" id="cd06261">
    <property type="entry name" value="TM_PBP2"/>
    <property type="match status" value="1"/>
</dbReference>
<feature type="transmembrane region" description="Helical" evidence="8">
    <location>
        <begin position="223"/>
        <end position="253"/>
    </location>
</feature>
<keyword evidence="2 8" id="KW-0813">Transport</keyword>
<evidence type="ECO:0000256" key="6">
    <source>
        <dbReference type="ARBA" id="ARBA00022989"/>
    </source>
</evidence>
<dbReference type="Pfam" id="PF00528">
    <property type="entry name" value="BPD_transp_1"/>
    <property type="match status" value="1"/>
</dbReference>
<keyword evidence="5 8" id="KW-0812">Transmembrane</keyword>
<dbReference type="PROSITE" id="PS50928">
    <property type="entry name" value="ABC_TM1"/>
    <property type="match status" value="1"/>
</dbReference>
<dbReference type="EMBL" id="SLXQ01000001">
    <property type="protein sequence ID" value="TCP57474.1"/>
    <property type="molecule type" value="Genomic_DNA"/>
</dbReference>
<dbReference type="GO" id="GO:0055085">
    <property type="term" value="P:transmembrane transport"/>
    <property type="evidence" value="ECO:0007669"/>
    <property type="project" value="InterPro"/>
</dbReference>
<keyword evidence="7 8" id="KW-0472">Membrane</keyword>
<reference evidence="10 11" key="1">
    <citation type="submission" date="2019-03" db="EMBL/GenBank/DDBJ databases">
        <title>Genomic Encyclopedia of Type Strains, Phase IV (KMG-IV): sequencing the most valuable type-strain genomes for metagenomic binning, comparative biology and taxonomic classification.</title>
        <authorList>
            <person name="Goeker M."/>
        </authorList>
    </citation>
    <scope>NUCLEOTIDE SEQUENCE [LARGE SCALE GENOMIC DNA]</scope>
    <source>
        <strain evidence="10 11">DSM 45765</strain>
    </source>
</reference>
<sequence length="266" mass="28450">MDISRGARVVGLIAVTMVSVFLVFPLVVLIGTSVSTTEYLMFPPQGVTFRWFAEVLSSPEWRDGIVISAQIAAVATVISAAIVVPAALGLVRGRLRLRGIVESALTLPMLVPQIVLGVGLLQWLLALGVGRTLVGFVLAHVVLAFPFVLRSVLAVLVGMPQTFERAASDLGATPWRRFWHVTLPLLRPGLGAGCMFGFGISYINVEVSMFLATPELTPLPVRLLNYVAYTVDTTVSAVSALTIVIAFAALIVLDRVTGLERVGATR</sequence>
<dbReference type="InterPro" id="IPR035906">
    <property type="entry name" value="MetI-like_sf"/>
</dbReference>
<accession>A0A4R2R609</accession>
<keyword evidence="6 8" id="KW-1133">Transmembrane helix</keyword>
<comment type="caution">
    <text evidence="10">The sequence shown here is derived from an EMBL/GenBank/DDBJ whole genome shotgun (WGS) entry which is preliminary data.</text>
</comment>
<evidence type="ECO:0000259" key="9">
    <source>
        <dbReference type="PROSITE" id="PS50928"/>
    </source>
</evidence>
<organism evidence="10 11">
    <name type="scientific">Tamaricihabitans halophyticus</name>
    <dbReference type="NCBI Taxonomy" id="1262583"/>
    <lineage>
        <taxon>Bacteria</taxon>
        <taxon>Bacillati</taxon>
        <taxon>Actinomycetota</taxon>
        <taxon>Actinomycetes</taxon>
        <taxon>Pseudonocardiales</taxon>
        <taxon>Pseudonocardiaceae</taxon>
        <taxon>Tamaricihabitans</taxon>
    </lineage>
</organism>
<gene>
    <name evidence="10" type="ORF">EV191_1011431</name>
</gene>
<dbReference type="GO" id="GO:0005886">
    <property type="term" value="C:plasma membrane"/>
    <property type="evidence" value="ECO:0007669"/>
    <property type="project" value="UniProtKB-SubCell"/>
</dbReference>
<keyword evidence="4" id="KW-0997">Cell inner membrane</keyword>
<comment type="similarity">
    <text evidence="8">Belongs to the binding-protein-dependent transport system permease family.</text>
</comment>
<name>A0A4R2R609_9PSEU</name>
<evidence type="ECO:0000256" key="3">
    <source>
        <dbReference type="ARBA" id="ARBA00022475"/>
    </source>
</evidence>
<evidence type="ECO:0000256" key="2">
    <source>
        <dbReference type="ARBA" id="ARBA00022448"/>
    </source>
</evidence>
<dbReference type="PANTHER" id="PTHR43357">
    <property type="entry name" value="INNER MEMBRANE ABC TRANSPORTER PERMEASE PROTEIN YDCV"/>
    <property type="match status" value="1"/>
</dbReference>
<evidence type="ECO:0000313" key="11">
    <source>
        <dbReference type="Proteomes" id="UP000294911"/>
    </source>
</evidence>
<keyword evidence="11" id="KW-1185">Reference proteome</keyword>
<protein>
    <submittedName>
        <fullName evidence="10">Putative spermidine/putrescine transport system permease protein</fullName>
    </submittedName>
</protein>
<feature type="transmembrane region" description="Helical" evidence="8">
    <location>
        <begin position="137"/>
        <end position="157"/>
    </location>
</feature>
<feature type="transmembrane region" description="Helical" evidence="8">
    <location>
        <begin position="65"/>
        <end position="91"/>
    </location>
</feature>